<evidence type="ECO:0000259" key="3">
    <source>
        <dbReference type="Pfam" id="PF23548"/>
    </source>
</evidence>
<evidence type="ECO:0000313" key="4">
    <source>
        <dbReference type="EMBL" id="KAG0522944.1"/>
    </source>
</evidence>
<dbReference type="EMBL" id="CM027686">
    <property type="protein sequence ID" value="KAG0522944.1"/>
    <property type="molecule type" value="Genomic_DNA"/>
</dbReference>
<feature type="region of interest" description="Disordered" evidence="1">
    <location>
        <begin position="611"/>
        <end position="641"/>
    </location>
</feature>
<dbReference type="OrthoDB" id="695040at2759"/>
<evidence type="ECO:0000259" key="2">
    <source>
        <dbReference type="Pfam" id="PF23547"/>
    </source>
</evidence>
<feature type="domain" description="FORGETTER1 first zinc ribbon" evidence="2">
    <location>
        <begin position="9"/>
        <end position="43"/>
    </location>
</feature>
<dbReference type="Pfam" id="PF23548">
    <property type="entry name" value="Zn_ribbon_FGT1_2"/>
    <property type="match status" value="1"/>
</dbReference>
<evidence type="ECO:0000256" key="1">
    <source>
        <dbReference type="SAM" id="MobiDB-lite"/>
    </source>
</evidence>
<feature type="region of interest" description="Disordered" evidence="1">
    <location>
        <begin position="286"/>
        <end position="355"/>
    </location>
</feature>
<feature type="compositionally biased region" description="Acidic residues" evidence="1">
    <location>
        <begin position="732"/>
        <end position="775"/>
    </location>
</feature>
<comment type="caution">
    <text evidence="4">The sequence shown here is derived from an EMBL/GenBank/DDBJ whole genome shotgun (WGS) entry which is preliminary data.</text>
</comment>
<protein>
    <submittedName>
        <fullName evidence="4">Uncharacterized protein</fullName>
    </submittedName>
</protein>
<dbReference type="Proteomes" id="UP000807115">
    <property type="component" value="Chromosome 7"/>
</dbReference>
<feature type="compositionally biased region" description="Low complexity" evidence="1">
    <location>
        <begin position="623"/>
        <end position="641"/>
    </location>
</feature>
<proteinExistence type="predicted"/>
<sequence length="775" mass="86498">MATPAPLAVEVRCAGCGETLEVENGTTDFACPGCGAAQRLPPELMPPPPPPPPRPRRAIPLPAAAGRAAAEAQDRVPCGCSGALLTAPPGLGGFACPICGVAGRRPQGSAPPTGVAMAQPLHPEPQVLGDPQSHGGQVHPERYKAPIHLEQSQGWRPNHSAYRGEACSSLRADKGVHDGAAQGDSYSHVHVDSHVEPLETSSLVVEDSDPPLKRRRFHGSLSKGSVEAARCSEKENVRVYERRVKARDDGDERHGEAPRERICKVVSKRKASKVPMRTNNKPSVAARTIPVPRGDTLPPWRGTGKGKGVASSSCAEDEEEQQPQGQPTVGPLRLHSPAPSDYGRRTVNYKSQAKQVKKERESNPFVYERIPSDYRFYNHFQQDFYETVIYPRKDPISKMQWVDWKYMEEKDDPIFKEVVAACESKGVKRIMGFKYDWCNEVIAQFYATVYFDKNKAKTMHWMTEGEWYKIKYMAFSRLLGFGQDDANKERIHVERALTNSQLEFMYNPHEDVTLGSIKGLLPSYFCLNRLFRKTLAPKEGDAASIMSTTRNLLARMDSSARPFNVFDFIWEEIRFTSLNPSRSCGYAPYLMYMIEKVTKKNFVKEVKHEPLRIRPQKGHNPVAAPRRAPRSSSPTHKPFSSSVHPFLKTIFCICKSNSMKLNKYNARLKKTNQQLKAIRRHFNIEPPFSPDGSEAEESDPEVFEDPFAAYGTGAAASVPAPAGHDTRLWTEQGEEFGGDEETGMETEDETEEEGNDHEEGDDDDDDDDDDEVDIE</sequence>
<reference evidence="4" key="1">
    <citation type="journal article" date="2019" name="BMC Genomics">
        <title>A new reference genome for Sorghum bicolor reveals high levels of sequence similarity between sweet and grain genotypes: implications for the genetics of sugar metabolism.</title>
        <authorList>
            <person name="Cooper E.A."/>
            <person name="Brenton Z.W."/>
            <person name="Flinn B.S."/>
            <person name="Jenkins J."/>
            <person name="Shu S."/>
            <person name="Flowers D."/>
            <person name="Luo F."/>
            <person name="Wang Y."/>
            <person name="Xia P."/>
            <person name="Barry K."/>
            <person name="Daum C."/>
            <person name="Lipzen A."/>
            <person name="Yoshinaga Y."/>
            <person name="Schmutz J."/>
            <person name="Saski C."/>
            <person name="Vermerris W."/>
            <person name="Kresovich S."/>
        </authorList>
    </citation>
    <scope>NUCLEOTIDE SEQUENCE</scope>
</reference>
<dbReference type="InterPro" id="IPR057024">
    <property type="entry name" value="Znr_FGT1_1"/>
</dbReference>
<name>A0A921QIU8_SORBI</name>
<dbReference type="AlphaFoldDB" id="A0A921QIU8"/>
<dbReference type="Pfam" id="PF23547">
    <property type="entry name" value="Zn_ribbon_FGT1_1"/>
    <property type="match status" value="1"/>
</dbReference>
<accession>A0A921QIU8</accession>
<reference evidence="4" key="2">
    <citation type="submission" date="2020-10" db="EMBL/GenBank/DDBJ databases">
        <authorList>
            <person name="Cooper E.A."/>
            <person name="Brenton Z.W."/>
            <person name="Flinn B.S."/>
            <person name="Jenkins J."/>
            <person name="Shu S."/>
            <person name="Flowers D."/>
            <person name="Luo F."/>
            <person name="Wang Y."/>
            <person name="Xia P."/>
            <person name="Barry K."/>
            <person name="Daum C."/>
            <person name="Lipzen A."/>
            <person name="Yoshinaga Y."/>
            <person name="Schmutz J."/>
            <person name="Saski C."/>
            <person name="Vermerris W."/>
            <person name="Kresovich S."/>
        </authorList>
    </citation>
    <scope>NUCLEOTIDE SEQUENCE</scope>
</reference>
<gene>
    <name evidence="4" type="ORF">BDA96_07G081200</name>
</gene>
<feature type="region of interest" description="Disordered" evidence="1">
    <location>
        <begin position="710"/>
        <end position="775"/>
    </location>
</feature>
<feature type="domain" description="FORGETTER1 second zinc ribbon" evidence="3">
    <location>
        <begin position="75"/>
        <end position="101"/>
    </location>
</feature>
<organism evidence="4 5">
    <name type="scientific">Sorghum bicolor</name>
    <name type="common">Sorghum</name>
    <name type="synonym">Sorghum vulgare</name>
    <dbReference type="NCBI Taxonomy" id="4558"/>
    <lineage>
        <taxon>Eukaryota</taxon>
        <taxon>Viridiplantae</taxon>
        <taxon>Streptophyta</taxon>
        <taxon>Embryophyta</taxon>
        <taxon>Tracheophyta</taxon>
        <taxon>Spermatophyta</taxon>
        <taxon>Magnoliopsida</taxon>
        <taxon>Liliopsida</taxon>
        <taxon>Poales</taxon>
        <taxon>Poaceae</taxon>
        <taxon>PACMAD clade</taxon>
        <taxon>Panicoideae</taxon>
        <taxon>Andropogonodae</taxon>
        <taxon>Andropogoneae</taxon>
        <taxon>Sorghinae</taxon>
        <taxon>Sorghum</taxon>
    </lineage>
</organism>
<dbReference type="InterPro" id="IPR057025">
    <property type="entry name" value="Znr_FGT1_2"/>
</dbReference>
<evidence type="ECO:0000313" key="5">
    <source>
        <dbReference type="Proteomes" id="UP000807115"/>
    </source>
</evidence>